<dbReference type="InterPro" id="IPR050466">
    <property type="entry name" value="Carboxylest/Gibb_receptor"/>
</dbReference>
<sequence length="328" mass="36432">MAPFNPDDLSRFDDFQILETTYKIVSGHEIACHVLVSKRLVERARPSPTEPRPIIFRFHGGGFIAASSLFPDFFQPWVLQLASLHDAIIVSCDYRLAPEATLDEIIEDVDDCFRWIQDKLPSFISAETNINADTTRILTAGDSAGGYLSLLFGLNHASDVRAVTAAYPVIDIKSAHFVGSHEKPMMGFPHLPISLVHEHEAKVKSGEIPPITSSDPRCARIGLMFSFVQNAKYDEFFPSDRRDLNILEKVDDGARFPRGGVFICHGKSDSLVPVEGSVKLLEKVREIDPELPFTLSIQEGEHGFDATASIEDQWMHDGLKGLVSAWLA</sequence>
<protein>
    <submittedName>
        <fullName evidence="2">Beta-lactamase</fullName>
    </submittedName>
</protein>
<dbReference type="OrthoDB" id="19653at2759"/>
<keyword evidence="3" id="KW-1185">Reference proteome</keyword>
<dbReference type="Gene3D" id="3.40.50.1820">
    <property type="entry name" value="alpha/beta hydrolase"/>
    <property type="match status" value="1"/>
</dbReference>
<accession>A0A8H4PBU8</accession>
<dbReference type="Pfam" id="PF07859">
    <property type="entry name" value="Abhydrolase_3"/>
    <property type="match status" value="1"/>
</dbReference>
<name>A0A8H4PBU8_9HYPO</name>
<evidence type="ECO:0000259" key="1">
    <source>
        <dbReference type="Pfam" id="PF07859"/>
    </source>
</evidence>
<dbReference type="GO" id="GO:0016787">
    <property type="term" value="F:hydrolase activity"/>
    <property type="evidence" value="ECO:0007669"/>
    <property type="project" value="InterPro"/>
</dbReference>
<dbReference type="InterPro" id="IPR029058">
    <property type="entry name" value="AB_hydrolase_fold"/>
</dbReference>
<organism evidence="2 3">
    <name type="scientific">Fusarium albosuccineum</name>
    <dbReference type="NCBI Taxonomy" id="1237068"/>
    <lineage>
        <taxon>Eukaryota</taxon>
        <taxon>Fungi</taxon>
        <taxon>Dikarya</taxon>
        <taxon>Ascomycota</taxon>
        <taxon>Pezizomycotina</taxon>
        <taxon>Sordariomycetes</taxon>
        <taxon>Hypocreomycetidae</taxon>
        <taxon>Hypocreales</taxon>
        <taxon>Nectriaceae</taxon>
        <taxon>Fusarium</taxon>
        <taxon>Fusarium decemcellulare species complex</taxon>
    </lineage>
</organism>
<dbReference type="EMBL" id="JAADYS010000823">
    <property type="protein sequence ID" value="KAF4466770.1"/>
    <property type="molecule type" value="Genomic_DNA"/>
</dbReference>
<feature type="domain" description="Alpha/beta hydrolase fold-3" evidence="1">
    <location>
        <begin position="56"/>
        <end position="172"/>
    </location>
</feature>
<evidence type="ECO:0000313" key="3">
    <source>
        <dbReference type="Proteomes" id="UP000554235"/>
    </source>
</evidence>
<dbReference type="PANTHER" id="PTHR23024:SF339">
    <property type="entry name" value="ALPHA_BETA HYDROLASE FOLD-3 DOMAIN-CONTAINING PROTEIN"/>
    <property type="match status" value="1"/>
</dbReference>
<proteinExistence type="predicted"/>
<evidence type="ECO:0000313" key="2">
    <source>
        <dbReference type="EMBL" id="KAF4466770.1"/>
    </source>
</evidence>
<dbReference type="Proteomes" id="UP000554235">
    <property type="component" value="Unassembled WGS sequence"/>
</dbReference>
<dbReference type="SUPFAM" id="SSF53474">
    <property type="entry name" value="alpha/beta-Hydrolases"/>
    <property type="match status" value="1"/>
</dbReference>
<dbReference type="AlphaFoldDB" id="A0A8H4PBU8"/>
<comment type="caution">
    <text evidence="2">The sequence shown here is derived from an EMBL/GenBank/DDBJ whole genome shotgun (WGS) entry which is preliminary data.</text>
</comment>
<reference evidence="2 3" key="1">
    <citation type="submission" date="2020-01" db="EMBL/GenBank/DDBJ databases">
        <title>Identification and distribution of gene clusters putatively required for synthesis of sphingolipid metabolism inhibitors in phylogenetically diverse species of the filamentous fungus Fusarium.</title>
        <authorList>
            <person name="Kim H.-S."/>
            <person name="Busman M."/>
            <person name="Brown D.W."/>
            <person name="Divon H."/>
            <person name="Uhlig S."/>
            <person name="Proctor R.H."/>
        </authorList>
    </citation>
    <scope>NUCLEOTIDE SEQUENCE [LARGE SCALE GENOMIC DNA]</scope>
    <source>
        <strain evidence="2 3">NRRL 20459</strain>
    </source>
</reference>
<dbReference type="PANTHER" id="PTHR23024">
    <property type="entry name" value="ARYLACETAMIDE DEACETYLASE"/>
    <property type="match status" value="1"/>
</dbReference>
<gene>
    <name evidence="2" type="ORF">FALBO_6359</name>
</gene>
<dbReference type="InterPro" id="IPR013094">
    <property type="entry name" value="AB_hydrolase_3"/>
</dbReference>